<evidence type="ECO:0000256" key="1">
    <source>
        <dbReference type="SAM" id="MobiDB-lite"/>
    </source>
</evidence>
<accession>A0AAV7M7D6</accession>
<evidence type="ECO:0000313" key="2">
    <source>
        <dbReference type="EMBL" id="KAJ1098999.1"/>
    </source>
</evidence>
<sequence length="111" mass="12055">MVLCHNVEERLEYFPMQEGQLPCLRTKRGGPARPPSASDGHARARPASGSAKEEFKGLLPDYSFLRQPPPATQRVPRAGAQRKNLKGSCPITASCGNHHQQHSASREAGAL</sequence>
<organism evidence="2 3">
    <name type="scientific">Pleurodeles waltl</name>
    <name type="common">Iberian ribbed newt</name>
    <dbReference type="NCBI Taxonomy" id="8319"/>
    <lineage>
        <taxon>Eukaryota</taxon>
        <taxon>Metazoa</taxon>
        <taxon>Chordata</taxon>
        <taxon>Craniata</taxon>
        <taxon>Vertebrata</taxon>
        <taxon>Euteleostomi</taxon>
        <taxon>Amphibia</taxon>
        <taxon>Batrachia</taxon>
        <taxon>Caudata</taxon>
        <taxon>Salamandroidea</taxon>
        <taxon>Salamandridae</taxon>
        <taxon>Pleurodelinae</taxon>
        <taxon>Pleurodeles</taxon>
    </lineage>
</organism>
<comment type="caution">
    <text evidence="2">The sequence shown here is derived from an EMBL/GenBank/DDBJ whole genome shotgun (WGS) entry which is preliminary data.</text>
</comment>
<name>A0AAV7M7D6_PLEWA</name>
<dbReference type="Proteomes" id="UP001066276">
    <property type="component" value="Chromosome 10"/>
</dbReference>
<protein>
    <submittedName>
        <fullName evidence="2">Uncharacterized protein</fullName>
    </submittedName>
</protein>
<keyword evidence="3" id="KW-1185">Reference proteome</keyword>
<reference evidence="2" key="1">
    <citation type="journal article" date="2022" name="bioRxiv">
        <title>Sequencing and chromosome-scale assembly of the giantPleurodeles waltlgenome.</title>
        <authorList>
            <person name="Brown T."/>
            <person name="Elewa A."/>
            <person name="Iarovenko S."/>
            <person name="Subramanian E."/>
            <person name="Araus A.J."/>
            <person name="Petzold A."/>
            <person name="Susuki M."/>
            <person name="Suzuki K.-i.T."/>
            <person name="Hayashi T."/>
            <person name="Toyoda A."/>
            <person name="Oliveira C."/>
            <person name="Osipova E."/>
            <person name="Leigh N.D."/>
            <person name="Simon A."/>
            <person name="Yun M.H."/>
        </authorList>
    </citation>
    <scope>NUCLEOTIDE SEQUENCE</scope>
    <source>
        <strain evidence="2">20211129_DDA</strain>
        <tissue evidence="2">Liver</tissue>
    </source>
</reference>
<dbReference type="EMBL" id="JANPWB010000014">
    <property type="protein sequence ID" value="KAJ1098999.1"/>
    <property type="molecule type" value="Genomic_DNA"/>
</dbReference>
<dbReference type="AlphaFoldDB" id="A0AAV7M7D6"/>
<feature type="region of interest" description="Disordered" evidence="1">
    <location>
        <begin position="24"/>
        <end position="111"/>
    </location>
</feature>
<evidence type="ECO:0000313" key="3">
    <source>
        <dbReference type="Proteomes" id="UP001066276"/>
    </source>
</evidence>
<gene>
    <name evidence="2" type="ORF">NDU88_004103</name>
</gene>
<proteinExistence type="predicted"/>